<dbReference type="Proteomes" id="UP000095485">
    <property type="component" value="Unassembled WGS sequence"/>
</dbReference>
<dbReference type="AlphaFoldDB" id="A0A174NII2"/>
<keyword evidence="2" id="KW-0732">Signal</keyword>
<feature type="compositionally biased region" description="Basic and acidic residues" evidence="1">
    <location>
        <begin position="29"/>
        <end position="51"/>
    </location>
</feature>
<dbReference type="InterPro" id="IPR014867">
    <property type="entry name" value="Spore_coat_CotH_CotH2/3/7"/>
</dbReference>
<evidence type="ECO:0000256" key="1">
    <source>
        <dbReference type="SAM" id="MobiDB-lite"/>
    </source>
</evidence>
<dbReference type="PANTHER" id="PTHR40050">
    <property type="entry name" value="INNER SPORE COAT PROTEIN H"/>
    <property type="match status" value="1"/>
</dbReference>
<organism evidence="3 4">
    <name type="scientific">Dorea longicatena</name>
    <dbReference type="NCBI Taxonomy" id="88431"/>
    <lineage>
        <taxon>Bacteria</taxon>
        <taxon>Bacillati</taxon>
        <taxon>Bacillota</taxon>
        <taxon>Clostridia</taxon>
        <taxon>Lachnospirales</taxon>
        <taxon>Lachnospiraceae</taxon>
        <taxon>Dorea</taxon>
    </lineage>
</organism>
<feature type="chain" id="PRO_5039185572" evidence="2">
    <location>
        <begin position="24"/>
        <end position="592"/>
    </location>
</feature>
<reference evidence="3 4" key="1">
    <citation type="submission" date="2015-09" db="EMBL/GenBank/DDBJ databases">
        <authorList>
            <consortium name="Pathogen Informatics"/>
        </authorList>
    </citation>
    <scope>NUCLEOTIDE SEQUENCE [LARGE SCALE GENOMIC DNA]</scope>
    <source>
        <strain evidence="3 4">2789STDY5834914</strain>
    </source>
</reference>
<gene>
    <name evidence="3" type="ORF">ERS852526_01192</name>
</gene>
<dbReference type="Gene3D" id="2.60.40.10">
    <property type="entry name" value="Immunoglobulins"/>
    <property type="match status" value="1"/>
</dbReference>
<evidence type="ECO:0000256" key="2">
    <source>
        <dbReference type="SAM" id="SignalP"/>
    </source>
</evidence>
<protein>
    <submittedName>
        <fullName evidence="3">CotH protein</fullName>
    </submittedName>
</protein>
<feature type="region of interest" description="Disordered" evidence="1">
    <location>
        <begin position="27"/>
        <end position="51"/>
    </location>
</feature>
<name>A0A174NII2_9FIRM</name>
<evidence type="ECO:0000313" key="4">
    <source>
        <dbReference type="Proteomes" id="UP000095485"/>
    </source>
</evidence>
<dbReference type="Pfam" id="PF08757">
    <property type="entry name" value="CotH"/>
    <property type="match status" value="1"/>
</dbReference>
<dbReference type="PANTHER" id="PTHR40050:SF1">
    <property type="entry name" value="INNER SPORE COAT PROTEIN H"/>
    <property type="match status" value="1"/>
</dbReference>
<feature type="signal peptide" evidence="2">
    <location>
        <begin position="1"/>
        <end position="23"/>
    </location>
</feature>
<dbReference type="InterPro" id="IPR013783">
    <property type="entry name" value="Ig-like_fold"/>
</dbReference>
<proteinExistence type="predicted"/>
<dbReference type="PROSITE" id="PS51257">
    <property type="entry name" value="PROKAR_LIPOPROTEIN"/>
    <property type="match status" value="1"/>
</dbReference>
<accession>A0A174NII2</accession>
<sequence length="592" mass="68615">MKKYKLLALGCALLLGMSCCLTGCTTPEKTGDTSKKQTEQQEEIKKAETQDINDVHLRDKDRLYENDDETSVVTMYLTVSRGNSSEGTDHTWKEINSYSAYDYDKMGVDRYQTAALLQVGDESGPQSGEVGYGENVPNATVQIRGQTSSRNSQKNYKIELKKNKGTWRGQRTINLNKHQTDGMRFRNKLSYDLLKGIPQLMSLRTQFVHLYVRDLTEGNSAEFQDYGLYTQVEQLNKTGMENHGMDSKGQLYKINSFDFFRYEDVIKKEDDPTYDQKAFEKLLEIKGNSDHTKLIQMLTDLNDISQPIADILNQYFDRENLTYWMAYQILTGNVDTQNRNTYLYSPQNSDTWYLIAWDNDGSFMRTEYNIQNRFDQGSWECGVSNYWGNVLFQRCLQSEDFREELDAAIQDLRSYLSVDRISSMIEEYRTVTQKYLNQMPDQMYAPLTEAKYETIASAIPSEVEQNYKLYKESLEKPMPFYIGKPVIKGNILKFNWDASYDFDAETITYTVELAKDYKFNEIVFRKDNIQIPEAETTVPADGQYFVRIRATNTSGQTQDAFDYYVTDAGKNYGMKCFYITGGQNVEEDIYEE</sequence>
<dbReference type="EMBL" id="CZAY01000007">
    <property type="protein sequence ID" value="CUP45765.1"/>
    <property type="molecule type" value="Genomic_DNA"/>
</dbReference>
<evidence type="ECO:0000313" key="3">
    <source>
        <dbReference type="EMBL" id="CUP45765.1"/>
    </source>
</evidence>
<dbReference type="GeneID" id="96228483"/>
<dbReference type="RefSeq" id="WP_055282630.1">
    <property type="nucleotide sequence ID" value="NZ_CZAY01000007.1"/>
</dbReference>